<reference evidence="3 4" key="1">
    <citation type="submission" date="2020-08" db="EMBL/GenBank/DDBJ databases">
        <title>Plant Genome Project.</title>
        <authorList>
            <person name="Zhang R.-G."/>
        </authorList>
    </citation>
    <scope>NUCLEOTIDE SEQUENCE [LARGE SCALE GENOMIC DNA]</scope>
    <source>
        <tissue evidence="3">Rhizome</tissue>
    </source>
</reference>
<gene>
    <name evidence="3" type="ORF">ZIOFF_011572</name>
</gene>
<feature type="transmembrane region" description="Helical" evidence="2">
    <location>
        <begin position="138"/>
        <end position="163"/>
    </location>
</feature>
<organism evidence="3 4">
    <name type="scientific">Zingiber officinale</name>
    <name type="common">Ginger</name>
    <name type="synonym">Amomum zingiber</name>
    <dbReference type="NCBI Taxonomy" id="94328"/>
    <lineage>
        <taxon>Eukaryota</taxon>
        <taxon>Viridiplantae</taxon>
        <taxon>Streptophyta</taxon>
        <taxon>Embryophyta</taxon>
        <taxon>Tracheophyta</taxon>
        <taxon>Spermatophyta</taxon>
        <taxon>Magnoliopsida</taxon>
        <taxon>Liliopsida</taxon>
        <taxon>Zingiberales</taxon>
        <taxon>Zingiberaceae</taxon>
        <taxon>Zingiber</taxon>
    </lineage>
</organism>
<keyword evidence="2" id="KW-0812">Transmembrane</keyword>
<keyword evidence="4" id="KW-1185">Reference proteome</keyword>
<evidence type="ECO:0000256" key="1">
    <source>
        <dbReference type="SAM" id="MobiDB-lite"/>
    </source>
</evidence>
<evidence type="ECO:0000313" key="4">
    <source>
        <dbReference type="Proteomes" id="UP000734854"/>
    </source>
</evidence>
<comment type="caution">
    <text evidence="3">The sequence shown here is derived from an EMBL/GenBank/DDBJ whole genome shotgun (WGS) entry which is preliminary data.</text>
</comment>
<evidence type="ECO:0000256" key="2">
    <source>
        <dbReference type="SAM" id="Phobius"/>
    </source>
</evidence>
<name>A0A8J5HJE7_ZINOF</name>
<feature type="region of interest" description="Disordered" evidence="1">
    <location>
        <begin position="1"/>
        <end position="23"/>
    </location>
</feature>
<keyword evidence="2" id="KW-1133">Transmembrane helix</keyword>
<evidence type="ECO:0000313" key="3">
    <source>
        <dbReference type="EMBL" id="KAG6529374.1"/>
    </source>
</evidence>
<dbReference type="Proteomes" id="UP000734854">
    <property type="component" value="Unassembled WGS sequence"/>
</dbReference>
<protein>
    <submittedName>
        <fullName evidence="3">Uncharacterized protein</fullName>
    </submittedName>
</protein>
<accession>A0A8J5HJE7</accession>
<proteinExistence type="predicted"/>
<dbReference type="EMBL" id="JACMSC010000003">
    <property type="protein sequence ID" value="KAG6529374.1"/>
    <property type="molecule type" value="Genomic_DNA"/>
</dbReference>
<sequence length="171" mass="18922">MAESRGREEEVARPKVEAAKREVRREAAKKTVKRVVRREAAKRVYHDRTALMTTIPSGGALAFARAVVAVSPSRPRCYYGLPRGKRATPRPIPLTPRLAFRLGNVANFHAKHRIPLIFSLDNSNGEATTKTNTNGPPFLTILAGLLIFLLICWLVGSIVMWLVGLITNQPS</sequence>
<keyword evidence="2" id="KW-0472">Membrane</keyword>
<dbReference type="AlphaFoldDB" id="A0A8J5HJE7"/>